<feature type="domain" description="Putative zinc-finger" evidence="4">
    <location>
        <begin position="19"/>
        <end position="44"/>
    </location>
</feature>
<keyword evidence="6" id="KW-1185">Reference proteome</keyword>
<evidence type="ECO:0000259" key="4">
    <source>
        <dbReference type="Pfam" id="PF13490"/>
    </source>
</evidence>
<keyword evidence="2" id="KW-0804">Transcription</keyword>
<proteinExistence type="predicted"/>
<evidence type="ECO:0000313" key="6">
    <source>
        <dbReference type="Proteomes" id="UP001500843"/>
    </source>
</evidence>
<dbReference type="RefSeq" id="WP_253867172.1">
    <property type="nucleotide sequence ID" value="NZ_BAABHM010000011.1"/>
</dbReference>
<dbReference type="Proteomes" id="UP001500843">
    <property type="component" value="Unassembled WGS sequence"/>
</dbReference>
<name>A0ABP8X8I2_9MICO</name>
<keyword evidence="1" id="KW-0805">Transcription regulation</keyword>
<reference evidence="6" key="1">
    <citation type="journal article" date="2019" name="Int. J. Syst. Evol. Microbiol.">
        <title>The Global Catalogue of Microorganisms (GCM) 10K type strain sequencing project: providing services to taxonomists for standard genome sequencing and annotation.</title>
        <authorList>
            <consortium name="The Broad Institute Genomics Platform"/>
            <consortium name="The Broad Institute Genome Sequencing Center for Infectious Disease"/>
            <person name="Wu L."/>
            <person name="Ma J."/>
        </authorList>
    </citation>
    <scope>NUCLEOTIDE SEQUENCE [LARGE SCALE GENOMIC DNA]</scope>
    <source>
        <strain evidence="6">JCM 17975</strain>
    </source>
</reference>
<dbReference type="EMBL" id="BAABHM010000011">
    <property type="protein sequence ID" value="GAA4700691.1"/>
    <property type="molecule type" value="Genomic_DNA"/>
</dbReference>
<protein>
    <submittedName>
        <fullName evidence="5">Zf-HC2 domain-containing protein</fullName>
    </submittedName>
</protein>
<keyword evidence="3" id="KW-0472">Membrane</keyword>
<evidence type="ECO:0000256" key="2">
    <source>
        <dbReference type="ARBA" id="ARBA00023163"/>
    </source>
</evidence>
<sequence length="268" mass="27304">MIPADPGRCGDQYAEWDAAYVLGALSPSDRRAYERHLAECDACRSAVAELAGMPGLLSVLTPAHAEALVAEAPGAELSDGGGPAPYGDGPDPAPVVSLASLAGAARRSRTRRRSLTAVAASVLVAVGAVGGSVLAGSDLFGVPDGAGTPPSAAVAAARTIELRPVGDADMRAELIVTPTTWGTSLRWSCHYPPEPGQQPDATYAPAEPIRYELVLVGRDGARTVAGTWSWSGGATTGLDASSAVPLTDVDRIEITLDGHEEALASATL</sequence>
<dbReference type="Pfam" id="PF13490">
    <property type="entry name" value="zf-HC2"/>
    <property type="match status" value="1"/>
</dbReference>
<keyword evidence="3" id="KW-0812">Transmembrane</keyword>
<evidence type="ECO:0000256" key="1">
    <source>
        <dbReference type="ARBA" id="ARBA00023015"/>
    </source>
</evidence>
<evidence type="ECO:0000313" key="5">
    <source>
        <dbReference type="EMBL" id="GAA4700691.1"/>
    </source>
</evidence>
<accession>A0ABP8X8I2</accession>
<gene>
    <name evidence="5" type="ORF">GCM10023198_21960</name>
</gene>
<evidence type="ECO:0000256" key="3">
    <source>
        <dbReference type="SAM" id="Phobius"/>
    </source>
</evidence>
<keyword evidence="3" id="KW-1133">Transmembrane helix</keyword>
<dbReference type="InterPro" id="IPR041916">
    <property type="entry name" value="Anti_sigma_zinc_sf"/>
</dbReference>
<dbReference type="Gene3D" id="1.10.10.1320">
    <property type="entry name" value="Anti-sigma factor, zinc-finger domain"/>
    <property type="match status" value="1"/>
</dbReference>
<organism evidence="5 6">
    <name type="scientific">Promicromonospora umidemergens</name>
    <dbReference type="NCBI Taxonomy" id="629679"/>
    <lineage>
        <taxon>Bacteria</taxon>
        <taxon>Bacillati</taxon>
        <taxon>Actinomycetota</taxon>
        <taxon>Actinomycetes</taxon>
        <taxon>Micrococcales</taxon>
        <taxon>Promicromonosporaceae</taxon>
        <taxon>Promicromonospora</taxon>
    </lineage>
</organism>
<feature type="transmembrane region" description="Helical" evidence="3">
    <location>
        <begin position="115"/>
        <end position="135"/>
    </location>
</feature>
<dbReference type="InterPro" id="IPR027383">
    <property type="entry name" value="Znf_put"/>
</dbReference>
<comment type="caution">
    <text evidence="5">The sequence shown here is derived from an EMBL/GenBank/DDBJ whole genome shotgun (WGS) entry which is preliminary data.</text>
</comment>